<dbReference type="CDD" id="cd19071">
    <property type="entry name" value="AKR_AKR1-5-like"/>
    <property type="match status" value="1"/>
</dbReference>
<keyword evidence="1" id="KW-0560">Oxidoreductase</keyword>
<dbReference type="InterPro" id="IPR020471">
    <property type="entry name" value="AKR"/>
</dbReference>
<protein>
    <submittedName>
        <fullName evidence="6">Aldo/keto reductase</fullName>
    </submittedName>
</protein>
<dbReference type="OrthoDB" id="416253at2759"/>
<dbReference type="PANTHER" id="PTHR43827:SF13">
    <property type="entry name" value="ALDO_KETO REDUCTASE FAMILY PROTEIN"/>
    <property type="match status" value="1"/>
</dbReference>
<evidence type="ECO:0000256" key="4">
    <source>
        <dbReference type="PIRSR" id="PIRSR000097-3"/>
    </source>
</evidence>
<dbReference type="InterPro" id="IPR018170">
    <property type="entry name" value="Aldo/ket_reductase_CS"/>
</dbReference>
<evidence type="ECO:0000313" key="7">
    <source>
        <dbReference type="Proteomes" id="UP000807306"/>
    </source>
</evidence>
<keyword evidence="7" id="KW-1185">Reference proteome</keyword>
<dbReference type="InterPro" id="IPR023210">
    <property type="entry name" value="NADP_OxRdtase_dom"/>
</dbReference>
<dbReference type="PROSITE" id="PS00798">
    <property type="entry name" value="ALDOKETO_REDUCTASE_1"/>
    <property type="match status" value="1"/>
</dbReference>
<dbReference type="FunFam" id="3.20.20.100:FF:000002">
    <property type="entry name" value="2,5-diketo-D-gluconic acid reductase A"/>
    <property type="match status" value="1"/>
</dbReference>
<dbReference type="AlphaFoldDB" id="A0A9P6EPS5"/>
<evidence type="ECO:0000256" key="1">
    <source>
        <dbReference type="ARBA" id="ARBA00023002"/>
    </source>
</evidence>
<comment type="caution">
    <text evidence="6">The sequence shown here is derived from an EMBL/GenBank/DDBJ whole genome shotgun (WGS) entry which is preliminary data.</text>
</comment>
<feature type="binding site" evidence="3">
    <location>
        <position position="117"/>
    </location>
    <ligand>
        <name>substrate</name>
    </ligand>
</feature>
<name>A0A9P6EPS5_9AGAR</name>
<dbReference type="GO" id="GO:0016616">
    <property type="term" value="F:oxidoreductase activity, acting on the CH-OH group of donors, NAD or NADP as acceptor"/>
    <property type="evidence" value="ECO:0007669"/>
    <property type="project" value="UniProtKB-ARBA"/>
</dbReference>
<proteinExistence type="predicted"/>
<evidence type="ECO:0000256" key="3">
    <source>
        <dbReference type="PIRSR" id="PIRSR000097-2"/>
    </source>
</evidence>
<dbReference type="Proteomes" id="UP000807306">
    <property type="component" value="Unassembled WGS sequence"/>
</dbReference>
<dbReference type="EMBL" id="MU157831">
    <property type="protein sequence ID" value="KAF9532677.1"/>
    <property type="molecule type" value="Genomic_DNA"/>
</dbReference>
<reference evidence="6" key="1">
    <citation type="submission" date="2020-11" db="EMBL/GenBank/DDBJ databases">
        <authorList>
            <consortium name="DOE Joint Genome Institute"/>
            <person name="Ahrendt S."/>
            <person name="Riley R."/>
            <person name="Andreopoulos W."/>
            <person name="Labutti K."/>
            <person name="Pangilinan J."/>
            <person name="Ruiz-Duenas F.J."/>
            <person name="Barrasa J.M."/>
            <person name="Sanchez-Garcia M."/>
            <person name="Camarero S."/>
            <person name="Miyauchi S."/>
            <person name="Serrano A."/>
            <person name="Linde D."/>
            <person name="Babiker R."/>
            <person name="Drula E."/>
            <person name="Ayuso-Fernandez I."/>
            <person name="Pacheco R."/>
            <person name="Padilla G."/>
            <person name="Ferreira P."/>
            <person name="Barriuso J."/>
            <person name="Kellner H."/>
            <person name="Castanera R."/>
            <person name="Alfaro M."/>
            <person name="Ramirez L."/>
            <person name="Pisabarro A.G."/>
            <person name="Kuo A."/>
            <person name="Tritt A."/>
            <person name="Lipzen A."/>
            <person name="He G."/>
            <person name="Yan M."/>
            <person name="Ng V."/>
            <person name="Cullen D."/>
            <person name="Martin F."/>
            <person name="Rosso M.-N."/>
            <person name="Henrissat B."/>
            <person name="Hibbett D."/>
            <person name="Martinez A.T."/>
            <person name="Grigoriev I.V."/>
        </authorList>
    </citation>
    <scope>NUCLEOTIDE SEQUENCE</scope>
    <source>
        <strain evidence="6">CBS 506.95</strain>
    </source>
</reference>
<evidence type="ECO:0000313" key="6">
    <source>
        <dbReference type="EMBL" id="KAF9532677.1"/>
    </source>
</evidence>
<evidence type="ECO:0000256" key="2">
    <source>
        <dbReference type="PIRSR" id="PIRSR000097-1"/>
    </source>
</evidence>
<dbReference type="SUPFAM" id="SSF51430">
    <property type="entry name" value="NAD(P)-linked oxidoreductase"/>
    <property type="match status" value="1"/>
</dbReference>
<dbReference type="PIRSF" id="PIRSF000097">
    <property type="entry name" value="AKR"/>
    <property type="match status" value="1"/>
</dbReference>
<dbReference type="PANTHER" id="PTHR43827">
    <property type="entry name" value="2,5-DIKETO-D-GLUCONIC ACID REDUCTASE"/>
    <property type="match status" value="1"/>
</dbReference>
<dbReference type="Gene3D" id="3.20.20.100">
    <property type="entry name" value="NADP-dependent oxidoreductase domain"/>
    <property type="match status" value="1"/>
</dbReference>
<gene>
    <name evidence="6" type="ORF">CPB83DRAFT_847182</name>
</gene>
<accession>A0A9P6EPS5</accession>
<organism evidence="6 7">
    <name type="scientific">Crepidotus variabilis</name>
    <dbReference type="NCBI Taxonomy" id="179855"/>
    <lineage>
        <taxon>Eukaryota</taxon>
        <taxon>Fungi</taxon>
        <taxon>Dikarya</taxon>
        <taxon>Basidiomycota</taxon>
        <taxon>Agaricomycotina</taxon>
        <taxon>Agaricomycetes</taxon>
        <taxon>Agaricomycetidae</taxon>
        <taxon>Agaricales</taxon>
        <taxon>Agaricineae</taxon>
        <taxon>Crepidotaceae</taxon>
        <taxon>Crepidotus</taxon>
    </lineage>
</organism>
<dbReference type="Pfam" id="PF00248">
    <property type="entry name" value="Aldo_ket_red"/>
    <property type="match status" value="1"/>
</dbReference>
<sequence>MATSKLSLSSKIKLRDGYEIPILGFGTYELEGKDAYEGVTWALQCGYRLIDSAEWYENEREVGQAILDFCKKTGTPREEIYYTTKLKLNNGYDHVKKAIKRSLETCGLGYIDLYLIHGPLGGAEARKNSWRAICDFQKENLTLLRSIGISTFGVRHMQELIDTGLPMPVVHQIDLHPFMTRTEIVEFSQKQGMLLEAWGPLTRGLRLEHPTLLILSKKYQTSPAHILLRYSIEKGFVPLPKSASKERIKTNAEFFNFYLTAQEVGELDSLDEYLTTDWDPTSCP</sequence>
<evidence type="ECO:0000259" key="5">
    <source>
        <dbReference type="Pfam" id="PF00248"/>
    </source>
</evidence>
<dbReference type="PROSITE" id="PS00063">
    <property type="entry name" value="ALDOKETO_REDUCTASE_3"/>
    <property type="match status" value="1"/>
</dbReference>
<dbReference type="PRINTS" id="PR00069">
    <property type="entry name" value="ALDKETRDTASE"/>
</dbReference>
<feature type="domain" description="NADP-dependent oxidoreductase" evidence="5">
    <location>
        <begin position="23"/>
        <end position="272"/>
    </location>
</feature>
<dbReference type="InterPro" id="IPR036812">
    <property type="entry name" value="NAD(P)_OxRdtase_dom_sf"/>
</dbReference>
<feature type="site" description="Lowers pKa of active site Tyr" evidence="4">
    <location>
        <position position="85"/>
    </location>
</feature>
<feature type="active site" description="Proton donor" evidence="2">
    <location>
        <position position="56"/>
    </location>
</feature>